<dbReference type="SUPFAM" id="SSF48403">
    <property type="entry name" value="Ankyrin repeat"/>
    <property type="match status" value="1"/>
</dbReference>
<dbReference type="PANTHER" id="PTHR46586:SF3">
    <property type="entry name" value="ANKYRIN REPEAT-CONTAINING PROTEIN"/>
    <property type="match status" value="1"/>
</dbReference>
<sequence>MLQVATNGYTDIVELLVDRIEGDGSEDESRQFDDAAQSLIQEAVVVAAEHGHCAVVQQLMPLVMGFHRLTYLSSYYPTARSVLDAAAGNGHLEVVKFMVQHAHQYRYAQRFSIWASVDTLEHALTGRQLEVANFLIDGSGIFWNLKRAFVVAVEMELATVAERIADVFTRRFHGDNLFAELAHSGDLEAVKYLYNTRCKDERSVGKAFASAANGGHADVVEFLLGTGLISSEAFDKAFEHACSGFETTGVVTYLYNMKRASLKAINRAFAAANDVAVLKLLDENENISDESVTVAFERNTNSRFNGKLEILEFLASKPCVPSELVDEAFVAAATEGDAEIVNLLRGDSRVSHKAMGEAFVHAVVANKQNVLELMYEEQRIPAEALVKAFAETAHRKRIDTVKTIMKLLSVEKNVPREFKCKAFVEAARHGQMQVLDIVCEGENGNWPLEVLKDAIGVAGGNVKIVNLLRKLVCDQVFKERITSEPVGALVG</sequence>
<evidence type="ECO:0000313" key="1">
    <source>
        <dbReference type="EMBL" id="KAE9320886.1"/>
    </source>
</evidence>
<organism evidence="1 2">
    <name type="scientific">Phytophthora fragariae</name>
    <dbReference type="NCBI Taxonomy" id="53985"/>
    <lineage>
        <taxon>Eukaryota</taxon>
        <taxon>Sar</taxon>
        <taxon>Stramenopiles</taxon>
        <taxon>Oomycota</taxon>
        <taxon>Peronosporomycetes</taxon>
        <taxon>Peronosporales</taxon>
        <taxon>Peronosporaceae</taxon>
        <taxon>Phytophthora</taxon>
    </lineage>
</organism>
<reference evidence="1 2" key="1">
    <citation type="submission" date="2018-09" db="EMBL/GenBank/DDBJ databases">
        <title>Genomic investigation of the strawberry pathogen Phytophthora fragariae indicates pathogenicity is determined by transcriptional variation in three key races.</title>
        <authorList>
            <person name="Adams T.M."/>
            <person name="Armitage A.D."/>
            <person name="Sobczyk M.K."/>
            <person name="Bates H.J."/>
            <person name="Dunwell J.M."/>
            <person name="Nellist C.F."/>
            <person name="Harrison R.J."/>
        </authorList>
    </citation>
    <scope>NUCLEOTIDE SEQUENCE [LARGE SCALE GENOMIC DNA]</scope>
    <source>
        <strain evidence="1 2">NOV-77</strain>
    </source>
</reference>
<accession>A0A6G0R783</accession>
<evidence type="ECO:0008006" key="3">
    <source>
        <dbReference type="Google" id="ProtNLM"/>
    </source>
</evidence>
<dbReference type="AlphaFoldDB" id="A0A6G0R783"/>
<dbReference type="InterPro" id="IPR052050">
    <property type="entry name" value="SecEffector_AnkRepeat"/>
</dbReference>
<protein>
    <recommendedName>
        <fullName evidence="3">Ankyrin repeat protein</fullName>
    </recommendedName>
</protein>
<comment type="caution">
    <text evidence="1">The sequence shown here is derived from an EMBL/GenBank/DDBJ whole genome shotgun (WGS) entry which is preliminary data.</text>
</comment>
<dbReference type="Proteomes" id="UP000486351">
    <property type="component" value="Unassembled WGS sequence"/>
</dbReference>
<dbReference type="EMBL" id="QXFY01001329">
    <property type="protein sequence ID" value="KAE9320886.1"/>
    <property type="molecule type" value="Genomic_DNA"/>
</dbReference>
<dbReference type="PANTHER" id="PTHR46586">
    <property type="entry name" value="ANKYRIN REPEAT-CONTAINING PROTEIN"/>
    <property type="match status" value="1"/>
</dbReference>
<evidence type="ECO:0000313" key="2">
    <source>
        <dbReference type="Proteomes" id="UP000486351"/>
    </source>
</evidence>
<dbReference type="Gene3D" id="1.25.40.20">
    <property type="entry name" value="Ankyrin repeat-containing domain"/>
    <property type="match status" value="1"/>
</dbReference>
<name>A0A6G0R783_9STRA</name>
<gene>
    <name evidence="1" type="ORF">PF008_g17938</name>
</gene>
<proteinExistence type="predicted"/>
<dbReference type="InterPro" id="IPR036770">
    <property type="entry name" value="Ankyrin_rpt-contain_sf"/>
</dbReference>